<keyword evidence="3" id="KW-1133">Transmembrane helix</keyword>
<comment type="subcellular location">
    <subcellularLocation>
        <location evidence="1">Membrane</location>
        <topology evidence="1">Single-pass membrane protein</topology>
    </subcellularLocation>
</comment>
<dbReference type="Proteomes" id="UP000694941">
    <property type="component" value="Unplaced"/>
</dbReference>
<dbReference type="Pfam" id="PF14724">
    <property type="entry name" value="mit_SMPDase"/>
    <property type="match status" value="1"/>
</dbReference>
<gene>
    <name evidence="6" type="primary">LOC111087365</name>
</gene>
<dbReference type="PANTHER" id="PTHR12988:SF6">
    <property type="entry name" value="SPHINGOMYELIN PHOSPHODIESTERASE 4"/>
    <property type="match status" value="1"/>
</dbReference>
<proteinExistence type="predicted"/>
<organism evidence="5 6">
    <name type="scientific">Limulus polyphemus</name>
    <name type="common">Atlantic horseshoe crab</name>
    <dbReference type="NCBI Taxonomy" id="6850"/>
    <lineage>
        <taxon>Eukaryota</taxon>
        <taxon>Metazoa</taxon>
        <taxon>Ecdysozoa</taxon>
        <taxon>Arthropoda</taxon>
        <taxon>Chelicerata</taxon>
        <taxon>Merostomata</taxon>
        <taxon>Xiphosura</taxon>
        <taxon>Limulidae</taxon>
        <taxon>Limulus</taxon>
    </lineage>
</organism>
<evidence type="ECO:0000256" key="3">
    <source>
        <dbReference type="ARBA" id="ARBA00022989"/>
    </source>
</evidence>
<evidence type="ECO:0000256" key="1">
    <source>
        <dbReference type="ARBA" id="ARBA00004167"/>
    </source>
</evidence>
<dbReference type="GeneID" id="111087365"/>
<sequence length="194" mass="22711">MAPSLSIGKVQTMQLEYFQNVLAKPLPERCREIQHMIQELSIKELHFLFPCLVENIFGFGIQNGWELWKISRNVHRRDFEILHFFLSPEGHEGTLFCLIYKLLEDGLCNYVFPVCCLPARSYHMLEGGAVPLICTNKLQYWSPGTLPTNLLLNAFEFYFFHFVYFIVNPSHQKVSCTNKVLHRKISSCFFLVWV</sequence>
<evidence type="ECO:0000256" key="2">
    <source>
        <dbReference type="ARBA" id="ARBA00022692"/>
    </source>
</evidence>
<dbReference type="RefSeq" id="XP_022249469.1">
    <property type="nucleotide sequence ID" value="XM_022393761.1"/>
</dbReference>
<name>A0ABM1T0R3_LIMPO</name>
<evidence type="ECO:0000256" key="4">
    <source>
        <dbReference type="ARBA" id="ARBA00023136"/>
    </source>
</evidence>
<keyword evidence="5" id="KW-1185">Reference proteome</keyword>
<protein>
    <submittedName>
        <fullName evidence="6">Sphingomyelin phosphodiesterase 4-like isoform X1</fullName>
    </submittedName>
</protein>
<keyword evidence="2" id="KW-0812">Transmembrane</keyword>
<dbReference type="InterPro" id="IPR024129">
    <property type="entry name" value="Sphingomy_SMPD4"/>
</dbReference>
<evidence type="ECO:0000313" key="6">
    <source>
        <dbReference type="RefSeq" id="XP_022249469.1"/>
    </source>
</evidence>
<accession>A0ABM1T0R3</accession>
<evidence type="ECO:0000313" key="5">
    <source>
        <dbReference type="Proteomes" id="UP000694941"/>
    </source>
</evidence>
<dbReference type="PANTHER" id="PTHR12988">
    <property type="entry name" value="SPHINGOMYELIN PHOSPHODIESTERASE 4"/>
    <property type="match status" value="1"/>
</dbReference>
<reference evidence="6" key="1">
    <citation type="submission" date="2025-08" db="UniProtKB">
        <authorList>
            <consortium name="RefSeq"/>
        </authorList>
    </citation>
    <scope>IDENTIFICATION</scope>
    <source>
        <tissue evidence="6">Muscle</tissue>
    </source>
</reference>
<keyword evidence="4" id="KW-0472">Membrane</keyword>